<proteinExistence type="predicted"/>
<dbReference type="Gene3D" id="2.60.40.10">
    <property type="entry name" value="Immunoglobulins"/>
    <property type="match status" value="1"/>
</dbReference>
<evidence type="ECO:0000259" key="5">
    <source>
        <dbReference type="PROSITE" id="PS50043"/>
    </source>
</evidence>
<keyword evidence="3" id="KW-0472">Membrane</keyword>
<dbReference type="Pfam" id="PF07494">
    <property type="entry name" value="Reg_prop"/>
    <property type="match status" value="4"/>
</dbReference>
<name>A0AAX1N5Q5_9BACT</name>
<feature type="signal peptide" evidence="4">
    <location>
        <begin position="1"/>
        <end position="22"/>
    </location>
</feature>
<evidence type="ECO:0000313" key="6">
    <source>
        <dbReference type="EMBL" id="QWG02904.1"/>
    </source>
</evidence>
<keyword evidence="3" id="KW-1133">Transmembrane helix</keyword>
<dbReference type="EMBL" id="CP076132">
    <property type="protein sequence ID" value="QWG02904.1"/>
    <property type="molecule type" value="Genomic_DNA"/>
</dbReference>
<feature type="transmembrane region" description="Helical" evidence="3">
    <location>
        <begin position="801"/>
        <end position="818"/>
    </location>
</feature>
<feature type="coiled-coil region" evidence="2">
    <location>
        <begin position="827"/>
        <end position="866"/>
    </location>
</feature>
<dbReference type="PROSITE" id="PS00622">
    <property type="entry name" value="HTH_LUXR_1"/>
    <property type="match status" value="1"/>
</dbReference>
<dbReference type="InterPro" id="IPR011110">
    <property type="entry name" value="Reg_prop"/>
</dbReference>
<evidence type="ECO:0000256" key="4">
    <source>
        <dbReference type="SAM" id="SignalP"/>
    </source>
</evidence>
<keyword evidence="1" id="KW-0597">Phosphoprotein</keyword>
<dbReference type="Pfam" id="PF07495">
    <property type="entry name" value="Y_Y_Y"/>
    <property type="match status" value="1"/>
</dbReference>
<keyword evidence="4" id="KW-0732">Signal</keyword>
<evidence type="ECO:0000313" key="7">
    <source>
        <dbReference type="Proteomes" id="UP000678679"/>
    </source>
</evidence>
<feature type="chain" id="PRO_5043466194" description="HTH luxR-type domain-containing protein" evidence="4">
    <location>
        <begin position="23"/>
        <end position="995"/>
    </location>
</feature>
<sequence>MIKLIKTYSLTVLILINSISFAQHTQRLQFEHIGKKSKLSTASVTSILQDSKGFVWFGTHSGLFRFDGYDVKLFERQTDKSLGPSENMITSMYEDHSGKIWIGLLNNGLSIYDPETNTFSHLAGGSEEQNIPNSSSVFKIMEDKQNQIWIGTDNGFSILNEDRSDYQKVFPEKYNNTDHHDGNIFDIVEDEWNRVWMATGNRTLTVFNKINKKYQQIEYTDLNLSNFEDNDKKNLCIFQDTLLYIGSNNGGLSEYNLLTGKYTTYLAGNGNKGPSSNNIRDIIQVDNELWVATDGKGLNIFDVKNKTFKAYTQDSNLEESLNSDVLWSLYRDRQKNVWLGTYLEGVEKYDSQKNFFRRVSANTCNPQSLPNKPILSIYKDTKGRKWVGTDWGGLHQMTENEDVFIHYDEKGNEIFDSESQEVCKSIAEDKYGNLLIGTYSQGLNVFDIQNNKVRNIKNNEKKSQLPINHVWSILTDQSKNTWIATLGGGIAKYDPDKYQIESIPLKYHQSAQKHIYNIFEDSKRNIWFCTDGGVVVYNSVNDTWDYTLMEDLIAENRGFSYVRAVVEDNFRRIWIATTGGLLMYKPETKSFRVFDSKDNIPELPLLDLTIDSRGNLIFISKKYISKMFLDTFKVVSNYVDNNSFNYGAIIHIDKDEIGIGGTKGITYFNPDNLKENEDVPPVYITDIEVLDNEASSNNKNKLHIESISKKKSIVLDKDQSTINIKFSCINYSETERNKYTYKLEGLDKDWSPVSDARVATYSNLPPGEYTFKVKAANNHNVWNKEGAEVELIVKAPYWQTVWFKMVLFLLSLVFLYFLQKNRASYIRKQYIVDKMKAEREKVEVQNQQLELELKKTKSELENITLNHLHKNQSIQQLQTRLVEISSDMSTTDRRKVKTLVKELNKDSENQEYWDTFEHQFNKSHDNFLERMQEEFPELSKRELRICAYLRMDLANQEIATLMNVSVRTLETARYRIRKKMGIQNRKSLTKIISRY</sequence>
<organism evidence="6 7">
    <name type="scientific">Flammeovirga yaeyamensis</name>
    <dbReference type="NCBI Taxonomy" id="367791"/>
    <lineage>
        <taxon>Bacteria</taxon>
        <taxon>Pseudomonadati</taxon>
        <taxon>Bacteroidota</taxon>
        <taxon>Cytophagia</taxon>
        <taxon>Cytophagales</taxon>
        <taxon>Flammeovirgaceae</taxon>
        <taxon>Flammeovirga</taxon>
    </lineage>
</organism>
<accession>A0AAX1N5Q5</accession>
<dbReference type="KEGG" id="fya:KMW28_04810"/>
<dbReference type="PROSITE" id="PS50043">
    <property type="entry name" value="HTH_LUXR_2"/>
    <property type="match status" value="1"/>
</dbReference>
<dbReference type="InterPro" id="IPR015943">
    <property type="entry name" value="WD40/YVTN_repeat-like_dom_sf"/>
</dbReference>
<dbReference type="FunFam" id="2.60.40.10:FF:000791">
    <property type="entry name" value="Two-component system sensor histidine kinase/response regulator"/>
    <property type="match status" value="1"/>
</dbReference>
<dbReference type="GO" id="GO:0000155">
    <property type="term" value="F:phosphorelay sensor kinase activity"/>
    <property type="evidence" value="ECO:0007669"/>
    <property type="project" value="TreeGrafter"/>
</dbReference>
<gene>
    <name evidence="6" type="ORF">KMW28_04810</name>
</gene>
<keyword evidence="3" id="KW-0812">Transmembrane</keyword>
<dbReference type="AlphaFoldDB" id="A0AAX1N5Q5"/>
<dbReference type="Proteomes" id="UP000678679">
    <property type="component" value="Chromosome 1"/>
</dbReference>
<dbReference type="InterPro" id="IPR016032">
    <property type="entry name" value="Sig_transdc_resp-reg_C-effctor"/>
</dbReference>
<dbReference type="GO" id="GO:0003677">
    <property type="term" value="F:DNA binding"/>
    <property type="evidence" value="ECO:0007669"/>
    <property type="project" value="InterPro"/>
</dbReference>
<dbReference type="InterPro" id="IPR036388">
    <property type="entry name" value="WH-like_DNA-bd_sf"/>
</dbReference>
<dbReference type="SUPFAM" id="SSF63829">
    <property type="entry name" value="Calcium-dependent phosphotriesterase"/>
    <property type="match status" value="3"/>
</dbReference>
<dbReference type="InterPro" id="IPR011123">
    <property type="entry name" value="Y_Y_Y"/>
</dbReference>
<dbReference type="Gene3D" id="2.130.10.10">
    <property type="entry name" value="YVTN repeat-like/Quinoprotein amine dehydrogenase"/>
    <property type="match status" value="4"/>
</dbReference>
<protein>
    <recommendedName>
        <fullName evidence="5">HTH luxR-type domain-containing protein</fullName>
    </recommendedName>
</protein>
<dbReference type="SUPFAM" id="SSF46894">
    <property type="entry name" value="C-terminal effector domain of the bipartite response regulators"/>
    <property type="match status" value="1"/>
</dbReference>
<dbReference type="InterPro" id="IPR013783">
    <property type="entry name" value="Ig-like_fold"/>
</dbReference>
<keyword evidence="2" id="KW-0175">Coiled coil</keyword>
<dbReference type="InterPro" id="IPR000792">
    <property type="entry name" value="Tscrpt_reg_LuxR_C"/>
</dbReference>
<reference evidence="6 7" key="1">
    <citation type="submission" date="2021-05" db="EMBL/GenBank/DDBJ databases">
        <title>Comparative genomic studies on the polysaccharide-degrading batcterial strains of the Flammeovirga genus.</title>
        <authorList>
            <person name="Zewei F."/>
            <person name="Zheng Z."/>
            <person name="Yu L."/>
            <person name="Ruyue G."/>
            <person name="Yanhong M."/>
            <person name="Yuanyuan C."/>
            <person name="Jingyan G."/>
            <person name="Wenjun H."/>
        </authorList>
    </citation>
    <scope>NUCLEOTIDE SEQUENCE [LARGE SCALE GENOMIC DNA]</scope>
    <source>
        <strain evidence="6 7">NBRC:100898</strain>
    </source>
</reference>
<dbReference type="PANTHER" id="PTHR43547">
    <property type="entry name" value="TWO-COMPONENT HISTIDINE KINASE"/>
    <property type="match status" value="1"/>
</dbReference>
<dbReference type="PANTHER" id="PTHR43547:SF2">
    <property type="entry name" value="HYBRID SIGNAL TRANSDUCTION HISTIDINE KINASE C"/>
    <property type="match status" value="1"/>
</dbReference>
<dbReference type="SMART" id="SM00421">
    <property type="entry name" value="HTH_LUXR"/>
    <property type="match status" value="1"/>
</dbReference>
<evidence type="ECO:0000256" key="1">
    <source>
        <dbReference type="ARBA" id="ARBA00022553"/>
    </source>
</evidence>
<dbReference type="Pfam" id="PF00196">
    <property type="entry name" value="GerE"/>
    <property type="match status" value="1"/>
</dbReference>
<keyword evidence="7" id="KW-1185">Reference proteome</keyword>
<dbReference type="Gene3D" id="1.10.10.10">
    <property type="entry name" value="Winged helix-like DNA-binding domain superfamily/Winged helix DNA-binding domain"/>
    <property type="match status" value="1"/>
</dbReference>
<dbReference type="RefSeq" id="WP_183363904.1">
    <property type="nucleotide sequence ID" value="NZ_CP076132.1"/>
</dbReference>
<feature type="domain" description="HTH luxR-type" evidence="5">
    <location>
        <begin position="931"/>
        <end position="995"/>
    </location>
</feature>
<dbReference type="GO" id="GO:0006355">
    <property type="term" value="P:regulation of DNA-templated transcription"/>
    <property type="evidence" value="ECO:0007669"/>
    <property type="project" value="InterPro"/>
</dbReference>
<evidence type="ECO:0000256" key="3">
    <source>
        <dbReference type="SAM" id="Phobius"/>
    </source>
</evidence>
<evidence type="ECO:0000256" key="2">
    <source>
        <dbReference type="SAM" id="Coils"/>
    </source>
</evidence>